<evidence type="ECO:0000259" key="5">
    <source>
        <dbReference type="Pfam" id="PF03668"/>
    </source>
</evidence>
<dbReference type="RefSeq" id="WP_130412791.1">
    <property type="nucleotide sequence ID" value="NZ_SHKX01000012.1"/>
</dbReference>
<evidence type="ECO:0000259" key="6">
    <source>
        <dbReference type="Pfam" id="PF22740"/>
    </source>
</evidence>
<evidence type="ECO:0000256" key="2">
    <source>
        <dbReference type="ARBA" id="ARBA00022840"/>
    </source>
</evidence>
<feature type="binding site" evidence="4">
    <location>
        <begin position="9"/>
        <end position="16"/>
    </location>
    <ligand>
        <name>ATP</name>
        <dbReference type="ChEBI" id="CHEBI:30616"/>
    </ligand>
</feature>
<sequence>MKKLLIVSGRSGSGKSSALNILEDLGYFCIDNLPLSLLPSLVEHLQASPTVSRIGVGVDVRSLPDDLAQYNSVLNELQGLGIQTDTLFLDARDDVLLARFSSTRRRHPLSSDSVSLSEAIEQEKRILDPIASRASVYLDTSNLNVHELQQTLAVRLSNTSQVTILFESFGYKHGVPLDADFVFDVRCLPNPHWQTSLRDMTGQDEAVRYFLQGHVEVEALFHDISEFLLKWLPRLTADHRHYLTVAIGCTGGQHRSVYIVERLAQHMAGKVANIQILHRELIRKR</sequence>
<dbReference type="Proteomes" id="UP000292423">
    <property type="component" value="Unassembled WGS sequence"/>
</dbReference>
<name>A0A4Q7Z3J0_9GAMM</name>
<proteinExistence type="inferred from homology"/>
<gene>
    <name evidence="7" type="ORF">EV700_1735</name>
</gene>
<reference evidence="7 8" key="1">
    <citation type="submission" date="2019-02" db="EMBL/GenBank/DDBJ databases">
        <title>Genomic Encyclopedia of Type Strains, Phase IV (KMG-IV): sequencing the most valuable type-strain genomes for metagenomic binning, comparative biology and taxonomic classification.</title>
        <authorList>
            <person name="Goeker M."/>
        </authorList>
    </citation>
    <scope>NUCLEOTIDE SEQUENCE [LARGE SCALE GENOMIC DNA]</scope>
    <source>
        <strain evidence="7 8">DSM 105135</strain>
    </source>
</reference>
<comment type="caution">
    <text evidence="7">The sequence shown here is derived from an EMBL/GenBank/DDBJ whole genome shotgun (WGS) entry which is preliminary data.</text>
</comment>
<dbReference type="GO" id="GO:0005525">
    <property type="term" value="F:GTP binding"/>
    <property type="evidence" value="ECO:0007669"/>
    <property type="project" value="UniProtKB-UniRule"/>
</dbReference>
<evidence type="ECO:0000313" key="7">
    <source>
        <dbReference type="EMBL" id="RZU44932.1"/>
    </source>
</evidence>
<dbReference type="PANTHER" id="PTHR30448:SF0">
    <property type="entry name" value="RNASE ADAPTER PROTEIN RAPZ"/>
    <property type="match status" value="1"/>
</dbReference>
<dbReference type="GO" id="GO:0005524">
    <property type="term" value="F:ATP binding"/>
    <property type="evidence" value="ECO:0007669"/>
    <property type="project" value="UniProtKB-UniRule"/>
</dbReference>
<evidence type="ECO:0000256" key="4">
    <source>
        <dbReference type="HAMAP-Rule" id="MF_00636"/>
    </source>
</evidence>
<dbReference type="Pfam" id="PF03668">
    <property type="entry name" value="RapZ-like_N"/>
    <property type="match status" value="1"/>
</dbReference>
<evidence type="ECO:0000313" key="8">
    <source>
        <dbReference type="Proteomes" id="UP000292423"/>
    </source>
</evidence>
<dbReference type="PIRSF" id="PIRSF005052">
    <property type="entry name" value="P-loopkin"/>
    <property type="match status" value="1"/>
</dbReference>
<dbReference type="InterPro" id="IPR053931">
    <property type="entry name" value="RapZ_C"/>
</dbReference>
<dbReference type="OrthoDB" id="9784461at2"/>
<dbReference type="InterPro" id="IPR005337">
    <property type="entry name" value="RapZ-like"/>
</dbReference>
<dbReference type="AlphaFoldDB" id="A0A4Q7Z3J0"/>
<feature type="domain" description="RapZ C-terminal" evidence="6">
    <location>
        <begin position="163"/>
        <end position="281"/>
    </location>
</feature>
<evidence type="ECO:0000256" key="1">
    <source>
        <dbReference type="ARBA" id="ARBA00022741"/>
    </source>
</evidence>
<dbReference type="PANTHER" id="PTHR30448">
    <property type="entry name" value="RNASE ADAPTER PROTEIN RAPZ"/>
    <property type="match status" value="1"/>
</dbReference>
<keyword evidence="2 4" id="KW-0067">ATP-binding</keyword>
<dbReference type="InterPro" id="IPR053930">
    <property type="entry name" value="RapZ-like_N"/>
</dbReference>
<organism evidence="7 8">
    <name type="scientific">Fluviicoccus keumensis</name>
    <dbReference type="NCBI Taxonomy" id="1435465"/>
    <lineage>
        <taxon>Bacteria</taxon>
        <taxon>Pseudomonadati</taxon>
        <taxon>Pseudomonadota</taxon>
        <taxon>Gammaproteobacteria</taxon>
        <taxon>Moraxellales</taxon>
        <taxon>Moraxellaceae</taxon>
        <taxon>Fluviicoccus</taxon>
    </lineage>
</organism>
<dbReference type="SUPFAM" id="SSF52540">
    <property type="entry name" value="P-loop containing nucleoside triphosphate hydrolases"/>
    <property type="match status" value="1"/>
</dbReference>
<feature type="domain" description="RapZ-like N-terminal" evidence="5">
    <location>
        <begin position="3"/>
        <end position="157"/>
    </location>
</feature>
<dbReference type="EMBL" id="SHKX01000012">
    <property type="protein sequence ID" value="RZU44932.1"/>
    <property type="molecule type" value="Genomic_DNA"/>
</dbReference>
<accession>A0A4Q7Z3J0</accession>
<protein>
    <submittedName>
        <fullName evidence="7">UPF0042 nucleotide-binding protein</fullName>
    </submittedName>
</protein>
<dbReference type="NCBIfam" id="NF003828">
    <property type="entry name" value="PRK05416.1"/>
    <property type="match status" value="1"/>
</dbReference>
<dbReference type="Pfam" id="PF22740">
    <property type="entry name" value="PapZ_C"/>
    <property type="match status" value="1"/>
</dbReference>
<keyword evidence="1 4" id="KW-0547">Nucleotide-binding</keyword>
<keyword evidence="3 4" id="KW-0342">GTP-binding</keyword>
<feature type="binding site" evidence="4">
    <location>
        <begin position="59"/>
        <end position="62"/>
    </location>
    <ligand>
        <name>GTP</name>
        <dbReference type="ChEBI" id="CHEBI:37565"/>
    </ligand>
</feature>
<evidence type="ECO:0000256" key="3">
    <source>
        <dbReference type="ARBA" id="ARBA00023134"/>
    </source>
</evidence>
<dbReference type="InterPro" id="IPR027417">
    <property type="entry name" value="P-loop_NTPase"/>
</dbReference>
<dbReference type="HAMAP" id="MF_00636">
    <property type="entry name" value="RapZ_like"/>
    <property type="match status" value="1"/>
</dbReference>
<keyword evidence="8" id="KW-1185">Reference proteome</keyword>